<protein>
    <submittedName>
        <fullName evidence="1">Uncharacterized protein</fullName>
    </submittedName>
</protein>
<dbReference type="EMBL" id="BMNJ01000004">
    <property type="protein sequence ID" value="GGO98732.1"/>
    <property type="molecule type" value="Genomic_DNA"/>
</dbReference>
<reference evidence="1" key="1">
    <citation type="journal article" date="2014" name="Int. J. Syst. Evol. Microbiol.">
        <title>Complete genome sequence of Corynebacterium casei LMG S-19264T (=DSM 44701T), isolated from a smear-ripened cheese.</title>
        <authorList>
            <consortium name="US DOE Joint Genome Institute (JGI-PGF)"/>
            <person name="Walter F."/>
            <person name="Albersmeier A."/>
            <person name="Kalinowski J."/>
            <person name="Ruckert C."/>
        </authorList>
    </citation>
    <scope>NUCLEOTIDE SEQUENCE</scope>
    <source>
        <strain evidence="1">CGMCC 4.7372</strain>
    </source>
</reference>
<dbReference type="AlphaFoldDB" id="A0A8H9H9K6"/>
<dbReference type="RefSeq" id="WP_143231761.1">
    <property type="nucleotide sequence ID" value="NZ_BMNJ01000004.1"/>
</dbReference>
<keyword evidence="2" id="KW-1185">Reference proteome</keyword>
<reference evidence="1" key="2">
    <citation type="submission" date="2020-09" db="EMBL/GenBank/DDBJ databases">
        <authorList>
            <person name="Sun Q."/>
            <person name="Zhou Y."/>
        </authorList>
    </citation>
    <scope>NUCLEOTIDE SEQUENCE</scope>
    <source>
        <strain evidence="1">CGMCC 4.7372</strain>
    </source>
</reference>
<name>A0A8H9H9K6_9ACTO</name>
<organism evidence="1 2">
    <name type="scientific">Actinomyces gaoshouyii</name>
    <dbReference type="NCBI Taxonomy" id="1960083"/>
    <lineage>
        <taxon>Bacteria</taxon>
        <taxon>Bacillati</taxon>
        <taxon>Actinomycetota</taxon>
        <taxon>Actinomycetes</taxon>
        <taxon>Actinomycetales</taxon>
        <taxon>Actinomycetaceae</taxon>
        <taxon>Actinomyces</taxon>
    </lineage>
</organism>
<accession>A0A8H9H9K6</accession>
<evidence type="ECO:0000313" key="2">
    <source>
        <dbReference type="Proteomes" id="UP000614239"/>
    </source>
</evidence>
<dbReference type="Proteomes" id="UP000614239">
    <property type="component" value="Unassembled WGS sequence"/>
</dbReference>
<sequence>MPPQSCEEPLCHCRDVSCCGPAAAAALTAAGAYVLAGCSDDGSGGGGQAQVPEDWAQEVMEPLTIPLPAAMSLFAQESRSTDFYWDRCWTTSATEIPTSDLVLARLWGPGAEDNASVTLGVASLGQIVGGDVTVGEVKENDGGSRQSLTSSAGAGSGAVWSLTNGFTAAVVVLFGPSVDEDMIASFDAGLTLADEPALAAPAEGWQRRQAAGLSLLVGESWNDVGRPEERNGANPWTRAWTNRIPTEPQCAVMAGDGLTGASLSEAVTGFLNDPGLTALRDSAVSAFSNDSLEGQRVDFLWSWEGDFPGCMWVVRDGDVNRAVILMRWEASGDLAQYRAAVEAGLTLL</sequence>
<comment type="caution">
    <text evidence="1">The sequence shown here is derived from an EMBL/GenBank/DDBJ whole genome shotgun (WGS) entry which is preliminary data.</text>
</comment>
<gene>
    <name evidence="1" type="ORF">GCM10011612_14340</name>
</gene>
<proteinExistence type="predicted"/>
<evidence type="ECO:0000313" key="1">
    <source>
        <dbReference type="EMBL" id="GGO98732.1"/>
    </source>
</evidence>